<evidence type="ECO:0000313" key="2">
    <source>
        <dbReference type="Proteomes" id="UP000694005"/>
    </source>
</evidence>
<organism evidence="1 2">
    <name type="scientific">Brassica campestris</name>
    <name type="common">Field mustard</name>
    <dbReference type="NCBI Taxonomy" id="3711"/>
    <lineage>
        <taxon>Eukaryota</taxon>
        <taxon>Viridiplantae</taxon>
        <taxon>Streptophyta</taxon>
        <taxon>Embryophyta</taxon>
        <taxon>Tracheophyta</taxon>
        <taxon>Spermatophyta</taxon>
        <taxon>Magnoliopsida</taxon>
        <taxon>eudicotyledons</taxon>
        <taxon>Gunneridae</taxon>
        <taxon>Pentapetalae</taxon>
        <taxon>rosids</taxon>
        <taxon>malvids</taxon>
        <taxon>Brassicales</taxon>
        <taxon>Brassicaceae</taxon>
        <taxon>Brassiceae</taxon>
        <taxon>Brassica</taxon>
    </lineage>
</organism>
<accession>A0A8D9HMG9</accession>
<dbReference type="Proteomes" id="UP000694005">
    <property type="component" value="Chromosome A07"/>
</dbReference>
<dbReference type="EMBL" id="LS974623">
    <property type="protein sequence ID" value="CAG7901299.1"/>
    <property type="molecule type" value="Genomic_DNA"/>
</dbReference>
<feature type="non-terminal residue" evidence="1">
    <location>
        <position position="63"/>
    </location>
</feature>
<name>A0A8D9HMG9_BRACM</name>
<dbReference type="AlphaFoldDB" id="A0A8D9HMG9"/>
<sequence length="63" mass="7432">MNIVHVCNKVEVFALLLKRIDIMKESMDVRPLFSSLFRTLNCRELISEILSRRNELETHDSAR</sequence>
<protein>
    <submittedName>
        <fullName evidence="1">Uncharacterized protein</fullName>
    </submittedName>
</protein>
<proteinExistence type="predicted"/>
<evidence type="ECO:0000313" key="1">
    <source>
        <dbReference type="EMBL" id="CAG7901299.1"/>
    </source>
</evidence>
<reference evidence="1 2" key="1">
    <citation type="submission" date="2021-07" db="EMBL/GenBank/DDBJ databases">
        <authorList>
            <consortium name="Genoscope - CEA"/>
            <person name="William W."/>
        </authorList>
    </citation>
    <scope>NUCLEOTIDE SEQUENCE [LARGE SCALE GENOMIC DNA]</scope>
</reference>
<dbReference type="Gramene" id="A07p09430.2_BraZ1">
    <property type="protein sequence ID" value="A07p09430.2_BraZ1.CDS"/>
    <property type="gene ID" value="A07g09430.2_BraZ1"/>
</dbReference>
<gene>
    <name evidence="1" type="ORF">BRAPAZ1V2_A07P09430.2</name>
</gene>